<dbReference type="CDD" id="cd09873">
    <property type="entry name" value="PIN_Pae0151-like"/>
    <property type="match status" value="1"/>
</dbReference>
<keyword evidence="4 6" id="KW-0378">Hydrolase</keyword>
<keyword evidence="1 6" id="KW-1277">Toxin-antitoxin system</keyword>
<dbReference type="InterPro" id="IPR051619">
    <property type="entry name" value="TypeII_TA_RNase_PINc/VapC"/>
</dbReference>
<evidence type="ECO:0000256" key="3">
    <source>
        <dbReference type="ARBA" id="ARBA00022723"/>
    </source>
</evidence>
<dbReference type="EMBL" id="BAABGJ010000010">
    <property type="protein sequence ID" value="GAA4335785.1"/>
    <property type="molecule type" value="Genomic_DNA"/>
</dbReference>
<dbReference type="InterPro" id="IPR002716">
    <property type="entry name" value="PIN_dom"/>
</dbReference>
<evidence type="ECO:0000256" key="6">
    <source>
        <dbReference type="HAMAP-Rule" id="MF_00265"/>
    </source>
</evidence>
<evidence type="ECO:0000256" key="2">
    <source>
        <dbReference type="ARBA" id="ARBA00022722"/>
    </source>
</evidence>
<organism evidence="8 9">
    <name type="scientific">Variovorax defluvii</name>
    <dbReference type="NCBI Taxonomy" id="913761"/>
    <lineage>
        <taxon>Bacteria</taxon>
        <taxon>Pseudomonadati</taxon>
        <taxon>Pseudomonadota</taxon>
        <taxon>Betaproteobacteria</taxon>
        <taxon>Burkholderiales</taxon>
        <taxon>Comamonadaceae</taxon>
        <taxon>Variovorax</taxon>
    </lineage>
</organism>
<comment type="cofactor">
    <cofactor evidence="6">
        <name>Mg(2+)</name>
        <dbReference type="ChEBI" id="CHEBI:18420"/>
    </cofactor>
</comment>
<evidence type="ECO:0000256" key="5">
    <source>
        <dbReference type="ARBA" id="ARBA00022842"/>
    </source>
</evidence>
<keyword evidence="5 6" id="KW-0460">Magnesium</keyword>
<dbReference type="SUPFAM" id="SSF88723">
    <property type="entry name" value="PIN domain-like"/>
    <property type="match status" value="1"/>
</dbReference>
<keyword evidence="3 6" id="KW-0479">Metal-binding</keyword>
<dbReference type="Gene3D" id="3.40.50.1010">
    <property type="entry name" value="5'-nuclease"/>
    <property type="match status" value="1"/>
</dbReference>
<feature type="domain" description="PIN" evidence="7">
    <location>
        <begin position="24"/>
        <end position="139"/>
    </location>
</feature>
<sequence length="147" mass="16062">MSTTVSAIYVAEPPAAFHLRPPLVVDCSALSAILFDEPERDEALARLIGRSLHAPNLLDHEIANVAIEKRRRDFPAEALAQALADYAAYDLALHPVDVIGQCELAARYDLSAYDAAYLWLAAELRAPLATFDRRLAEAAQAHLGRLS</sequence>
<reference evidence="9" key="1">
    <citation type="journal article" date="2019" name="Int. J. Syst. Evol. Microbiol.">
        <title>The Global Catalogue of Microorganisms (GCM) 10K type strain sequencing project: providing services to taxonomists for standard genome sequencing and annotation.</title>
        <authorList>
            <consortium name="The Broad Institute Genomics Platform"/>
            <consortium name="The Broad Institute Genome Sequencing Center for Infectious Disease"/>
            <person name="Wu L."/>
            <person name="Ma J."/>
        </authorList>
    </citation>
    <scope>NUCLEOTIDE SEQUENCE [LARGE SCALE GENOMIC DNA]</scope>
    <source>
        <strain evidence="9">JCM 17804</strain>
    </source>
</reference>
<keyword evidence="2 6" id="KW-0540">Nuclease</keyword>
<keyword evidence="6" id="KW-0800">Toxin</keyword>
<evidence type="ECO:0000259" key="7">
    <source>
        <dbReference type="Pfam" id="PF01850"/>
    </source>
</evidence>
<dbReference type="InterPro" id="IPR022907">
    <property type="entry name" value="VapC_family"/>
</dbReference>
<name>A0ABP8H8V3_9BURK</name>
<comment type="caution">
    <text evidence="8">The sequence shown here is derived from an EMBL/GenBank/DDBJ whole genome shotgun (WGS) entry which is preliminary data.</text>
</comment>
<dbReference type="Proteomes" id="UP001500975">
    <property type="component" value="Unassembled WGS sequence"/>
</dbReference>
<feature type="binding site" evidence="6">
    <location>
        <position position="26"/>
    </location>
    <ligand>
        <name>Mg(2+)</name>
        <dbReference type="ChEBI" id="CHEBI:18420"/>
    </ligand>
</feature>
<dbReference type="RefSeq" id="WP_345536617.1">
    <property type="nucleotide sequence ID" value="NZ_BAABGJ010000010.1"/>
</dbReference>
<evidence type="ECO:0000313" key="9">
    <source>
        <dbReference type="Proteomes" id="UP001500975"/>
    </source>
</evidence>
<feature type="binding site" evidence="6">
    <location>
        <position position="114"/>
    </location>
    <ligand>
        <name>Mg(2+)</name>
        <dbReference type="ChEBI" id="CHEBI:18420"/>
    </ligand>
</feature>
<gene>
    <name evidence="6" type="primary">vapC</name>
    <name evidence="8" type="ORF">GCM10023165_12470</name>
</gene>
<evidence type="ECO:0000256" key="4">
    <source>
        <dbReference type="ARBA" id="ARBA00022801"/>
    </source>
</evidence>
<dbReference type="HAMAP" id="MF_00265">
    <property type="entry name" value="VapC_Nob1"/>
    <property type="match status" value="1"/>
</dbReference>
<dbReference type="Pfam" id="PF01850">
    <property type="entry name" value="PIN"/>
    <property type="match status" value="1"/>
</dbReference>
<dbReference type="EC" id="3.1.-.-" evidence="6"/>
<dbReference type="InterPro" id="IPR044153">
    <property type="entry name" value="PIN_Pae0151-like"/>
</dbReference>
<accession>A0ABP8H8V3</accession>
<dbReference type="InterPro" id="IPR029060">
    <property type="entry name" value="PIN-like_dom_sf"/>
</dbReference>
<comment type="function">
    <text evidence="6">Toxic component of a toxin-antitoxin (TA) system. An RNase.</text>
</comment>
<evidence type="ECO:0000256" key="1">
    <source>
        <dbReference type="ARBA" id="ARBA00022649"/>
    </source>
</evidence>
<dbReference type="PANTHER" id="PTHR35901">
    <property type="entry name" value="RIBONUCLEASE VAPC3"/>
    <property type="match status" value="1"/>
</dbReference>
<keyword evidence="9" id="KW-1185">Reference proteome</keyword>
<evidence type="ECO:0000313" key="8">
    <source>
        <dbReference type="EMBL" id="GAA4335785.1"/>
    </source>
</evidence>
<protein>
    <recommendedName>
        <fullName evidence="6">Ribonuclease VapC</fullName>
        <shortName evidence="6">RNase VapC</shortName>
        <ecNumber evidence="6">3.1.-.-</ecNumber>
    </recommendedName>
    <alternativeName>
        <fullName evidence="6">Toxin VapC</fullName>
    </alternativeName>
</protein>
<dbReference type="PANTHER" id="PTHR35901:SF1">
    <property type="entry name" value="EXONUCLEASE VAPC9"/>
    <property type="match status" value="1"/>
</dbReference>
<comment type="similarity">
    <text evidence="6">Belongs to the PINc/VapC protein family.</text>
</comment>
<proteinExistence type="inferred from homology"/>